<dbReference type="SMART" id="SM00724">
    <property type="entry name" value="TLC"/>
    <property type="match status" value="1"/>
</dbReference>
<keyword evidence="9" id="KW-1185">Reference proteome</keyword>
<accession>A0A2X0LWU7</accession>
<evidence type="ECO:0000256" key="2">
    <source>
        <dbReference type="ARBA" id="ARBA00022692"/>
    </source>
</evidence>
<feature type="transmembrane region" description="Helical" evidence="6">
    <location>
        <begin position="256"/>
        <end position="276"/>
    </location>
</feature>
<dbReference type="InterPro" id="IPR006634">
    <property type="entry name" value="TLC-dom"/>
</dbReference>
<keyword evidence="3 6" id="KW-1133">Transmembrane helix</keyword>
<feature type="transmembrane region" description="Helical" evidence="6">
    <location>
        <begin position="216"/>
        <end position="236"/>
    </location>
</feature>
<evidence type="ECO:0000256" key="1">
    <source>
        <dbReference type="ARBA" id="ARBA00004141"/>
    </source>
</evidence>
<dbReference type="GO" id="GO:0005783">
    <property type="term" value="C:endoplasmic reticulum"/>
    <property type="evidence" value="ECO:0007669"/>
    <property type="project" value="TreeGrafter"/>
</dbReference>
<dbReference type="GO" id="GO:0055088">
    <property type="term" value="P:lipid homeostasis"/>
    <property type="evidence" value="ECO:0007669"/>
    <property type="project" value="TreeGrafter"/>
</dbReference>
<evidence type="ECO:0000256" key="4">
    <source>
        <dbReference type="ARBA" id="ARBA00023136"/>
    </source>
</evidence>
<evidence type="ECO:0000256" key="5">
    <source>
        <dbReference type="PROSITE-ProRule" id="PRU00205"/>
    </source>
</evidence>
<dbReference type="InterPro" id="IPR050846">
    <property type="entry name" value="TLCD"/>
</dbReference>
<gene>
    <name evidence="8" type="primary">BQ5605_C012g06892</name>
    <name evidence="8" type="ORF">BQ5605_C012G06892</name>
</gene>
<dbReference type="PANTHER" id="PTHR13439">
    <property type="entry name" value="CT120 PROTEIN"/>
    <property type="match status" value="1"/>
</dbReference>
<proteinExistence type="predicted"/>
<feature type="transmembrane region" description="Helical" evidence="6">
    <location>
        <begin position="162"/>
        <end position="182"/>
    </location>
</feature>
<sequence>MSRLLESASLQGPAALEKAFQPVANALGVPKWAGLVHLSILSCAASFLLQRISHVLGPHLFPNTYPKIKRKQDDWDLHVVSVKLARLDTVSYCCSHSVGWVFALIATPFAFDLIRHPSAAIVLDRAYGFGIAEARLNAFATGYFIWDAIVSAQHISTQGLGFFLHGFGCMLAFLFTLKPFLLFCGPNFLIWELSTIFLNAHWYLDKFGLTGSTFQLVNGIFLVGAYVGARLIWGTYNSYQLWMLFFGPKADPRAGNVRYLYCGLNLLMNSLNFFWFRAMVLALKKRFVKAEPGARHERIEINGKLSSGSAAAAEKKRATKRE</sequence>
<dbReference type="PANTHER" id="PTHR13439:SF0">
    <property type="entry name" value="TOPOISOMERASE I DAMAGE AFFECTED PROTEIN 4"/>
    <property type="match status" value="1"/>
</dbReference>
<evidence type="ECO:0000256" key="6">
    <source>
        <dbReference type="SAM" id="Phobius"/>
    </source>
</evidence>
<dbReference type="EMBL" id="FQNC01000014">
    <property type="protein sequence ID" value="SGY16515.1"/>
    <property type="molecule type" value="Genomic_DNA"/>
</dbReference>
<dbReference type="GO" id="GO:0016020">
    <property type="term" value="C:membrane"/>
    <property type="evidence" value="ECO:0007669"/>
    <property type="project" value="UniProtKB-SubCell"/>
</dbReference>
<protein>
    <submittedName>
        <fullName evidence="8">BQ5605_C012g06892 protein</fullName>
    </submittedName>
</protein>
<organism evidence="8 9">
    <name type="scientific">Microbotryum silenes-dioicae</name>
    <dbReference type="NCBI Taxonomy" id="796604"/>
    <lineage>
        <taxon>Eukaryota</taxon>
        <taxon>Fungi</taxon>
        <taxon>Dikarya</taxon>
        <taxon>Basidiomycota</taxon>
        <taxon>Pucciniomycotina</taxon>
        <taxon>Microbotryomycetes</taxon>
        <taxon>Microbotryales</taxon>
        <taxon>Microbotryaceae</taxon>
        <taxon>Microbotryum</taxon>
    </lineage>
</organism>
<keyword evidence="4 5" id="KW-0472">Membrane</keyword>
<evidence type="ECO:0000259" key="7">
    <source>
        <dbReference type="PROSITE" id="PS50922"/>
    </source>
</evidence>
<evidence type="ECO:0000313" key="8">
    <source>
        <dbReference type="EMBL" id="SGY16515.1"/>
    </source>
</evidence>
<dbReference type="Proteomes" id="UP000249464">
    <property type="component" value="Unassembled WGS sequence"/>
</dbReference>
<dbReference type="STRING" id="796604.A0A2X0LWU7"/>
<dbReference type="AlphaFoldDB" id="A0A2X0LWU7"/>
<dbReference type="PROSITE" id="PS50922">
    <property type="entry name" value="TLC"/>
    <property type="match status" value="1"/>
</dbReference>
<reference evidence="8 9" key="1">
    <citation type="submission" date="2016-11" db="EMBL/GenBank/DDBJ databases">
        <authorList>
            <person name="Jaros S."/>
            <person name="Januszkiewicz K."/>
            <person name="Wedrychowicz H."/>
        </authorList>
    </citation>
    <scope>NUCLEOTIDE SEQUENCE [LARGE SCALE GENOMIC DNA]</scope>
</reference>
<dbReference type="Pfam" id="PF03798">
    <property type="entry name" value="TRAM_LAG1_CLN8"/>
    <property type="match status" value="1"/>
</dbReference>
<comment type="subcellular location">
    <subcellularLocation>
        <location evidence="1">Membrane</location>
        <topology evidence="1">Multi-pass membrane protein</topology>
    </subcellularLocation>
</comment>
<keyword evidence="2 5" id="KW-0812">Transmembrane</keyword>
<evidence type="ECO:0000313" key="9">
    <source>
        <dbReference type="Proteomes" id="UP000249464"/>
    </source>
</evidence>
<name>A0A2X0LWU7_9BASI</name>
<feature type="domain" description="TLC" evidence="7">
    <location>
        <begin position="88"/>
        <end position="288"/>
    </location>
</feature>
<evidence type="ECO:0000256" key="3">
    <source>
        <dbReference type="ARBA" id="ARBA00022989"/>
    </source>
</evidence>